<organism evidence="2">
    <name type="scientific">Zooxanthella nutricula</name>
    <dbReference type="NCBI Taxonomy" id="1333877"/>
    <lineage>
        <taxon>Eukaryota</taxon>
        <taxon>Sar</taxon>
        <taxon>Alveolata</taxon>
        <taxon>Dinophyceae</taxon>
        <taxon>Peridiniales</taxon>
        <taxon>Peridiniales incertae sedis</taxon>
        <taxon>Zooxanthella</taxon>
    </lineage>
</organism>
<accession>A0A6U9L533</accession>
<dbReference type="EMBL" id="HBGW01054693">
    <property type="protein sequence ID" value="CAD9591505.1"/>
    <property type="molecule type" value="Transcribed_RNA"/>
</dbReference>
<evidence type="ECO:0000256" key="1">
    <source>
        <dbReference type="SAM" id="MobiDB-lite"/>
    </source>
</evidence>
<feature type="region of interest" description="Disordered" evidence="1">
    <location>
        <begin position="117"/>
        <end position="145"/>
    </location>
</feature>
<dbReference type="AlphaFoldDB" id="A0A6U9L533"/>
<proteinExistence type="predicted"/>
<sequence>MSANAEETARLVTNLSASQRRRRHRQQQRASHVPKPIPKAAAAGINDFVGKNILGTGEELRGIMAKNREKRWLEFFRDKLVPEAEKGLDTATFTGLPDEDLDGWRVCLMMCSKVWPQPTASDTTSTWTLTPRVGRRSSLGPTHES</sequence>
<feature type="compositionally biased region" description="Low complexity" evidence="1">
    <location>
        <begin position="119"/>
        <end position="130"/>
    </location>
</feature>
<evidence type="ECO:0000313" key="2">
    <source>
        <dbReference type="EMBL" id="CAD9591505.1"/>
    </source>
</evidence>
<feature type="region of interest" description="Disordered" evidence="1">
    <location>
        <begin position="1"/>
        <end position="35"/>
    </location>
</feature>
<feature type="compositionally biased region" description="Polar residues" evidence="1">
    <location>
        <begin position="1"/>
        <end position="15"/>
    </location>
</feature>
<name>A0A6U9L533_9DINO</name>
<reference evidence="2" key="1">
    <citation type="submission" date="2021-01" db="EMBL/GenBank/DDBJ databases">
        <authorList>
            <person name="Corre E."/>
            <person name="Pelletier E."/>
            <person name="Niang G."/>
            <person name="Scheremetjew M."/>
            <person name="Finn R."/>
            <person name="Kale V."/>
            <person name="Holt S."/>
            <person name="Cochrane G."/>
            <person name="Meng A."/>
            <person name="Brown T."/>
            <person name="Cohen L."/>
        </authorList>
    </citation>
    <scope>NUCLEOTIDE SEQUENCE</scope>
    <source>
        <strain evidence="2">RCC3387</strain>
    </source>
</reference>
<gene>
    <name evidence="2" type="ORF">BRAN1462_LOCUS34714</name>
</gene>
<protein>
    <submittedName>
        <fullName evidence="2">Uncharacterized protein</fullName>
    </submittedName>
</protein>